<protein>
    <submittedName>
        <fullName evidence="2">Uncharacterized protein</fullName>
    </submittedName>
</protein>
<name>A0A4R0HDT4_9ACTN</name>
<evidence type="ECO:0000256" key="1">
    <source>
        <dbReference type="SAM" id="MobiDB-lite"/>
    </source>
</evidence>
<evidence type="ECO:0000313" key="3">
    <source>
        <dbReference type="Proteomes" id="UP000292346"/>
    </source>
</evidence>
<dbReference type="AlphaFoldDB" id="A0A4R0HDT4"/>
<keyword evidence="3" id="KW-1185">Reference proteome</keyword>
<dbReference type="RefSeq" id="WP_131338531.1">
    <property type="nucleotide sequence ID" value="NZ_SJJZ01000002.1"/>
</dbReference>
<feature type="region of interest" description="Disordered" evidence="1">
    <location>
        <begin position="164"/>
        <end position="191"/>
    </location>
</feature>
<feature type="compositionally biased region" description="Basic and acidic residues" evidence="1">
    <location>
        <begin position="1"/>
        <end position="10"/>
    </location>
</feature>
<organism evidence="2 3">
    <name type="scientific">Kribbella soli</name>
    <dbReference type="NCBI Taxonomy" id="1124743"/>
    <lineage>
        <taxon>Bacteria</taxon>
        <taxon>Bacillati</taxon>
        <taxon>Actinomycetota</taxon>
        <taxon>Actinomycetes</taxon>
        <taxon>Propionibacteriales</taxon>
        <taxon>Kribbellaceae</taxon>
        <taxon>Kribbella</taxon>
    </lineage>
</organism>
<feature type="region of interest" description="Disordered" evidence="1">
    <location>
        <begin position="1"/>
        <end position="86"/>
    </location>
</feature>
<proteinExistence type="predicted"/>
<dbReference type="EMBL" id="SJJZ01000002">
    <property type="protein sequence ID" value="TCC07754.1"/>
    <property type="molecule type" value="Genomic_DNA"/>
</dbReference>
<comment type="caution">
    <text evidence="2">The sequence shown here is derived from an EMBL/GenBank/DDBJ whole genome shotgun (WGS) entry which is preliminary data.</text>
</comment>
<gene>
    <name evidence="2" type="ORF">E0H45_17515</name>
</gene>
<reference evidence="2 3" key="1">
    <citation type="submission" date="2019-02" db="EMBL/GenBank/DDBJ databases">
        <title>Kribbella capetownensis sp. nov. and Kribbella speibonae sp. nov., isolated from soil.</title>
        <authorList>
            <person name="Curtis S.M."/>
            <person name="Norton I."/>
            <person name="Everest G.J."/>
            <person name="Meyers P.R."/>
        </authorList>
    </citation>
    <scope>NUCLEOTIDE SEQUENCE [LARGE SCALE GENOMIC DNA]</scope>
    <source>
        <strain evidence="2 3">KCTC 29219</strain>
    </source>
</reference>
<accession>A0A4R0HDT4</accession>
<evidence type="ECO:0000313" key="2">
    <source>
        <dbReference type="EMBL" id="TCC07754.1"/>
    </source>
</evidence>
<dbReference type="OrthoDB" id="4578793at2"/>
<feature type="compositionally biased region" description="Polar residues" evidence="1">
    <location>
        <begin position="174"/>
        <end position="183"/>
    </location>
</feature>
<feature type="compositionally biased region" description="Basic and acidic residues" evidence="1">
    <location>
        <begin position="33"/>
        <end position="62"/>
    </location>
</feature>
<dbReference type="Proteomes" id="UP000292346">
    <property type="component" value="Unassembled WGS sequence"/>
</dbReference>
<sequence length="191" mass="20198">MSPTTDHRLNAESPPAEGVAETARDQAGQLKETSADAAREVAGTAKEKVSDVTSDVRAETRRLASQTRQELAGQARQQQDRAATGLRSVSDELRGMAEHGQSGLGAQLARQGADFTDQAADFLQQHEPADVLDEVRSYARRRPGTFLLVAAAAGVVAGRLTRALASGGADERNNTVTPMSTPVTPRPGPEQ</sequence>
<feature type="compositionally biased region" description="Low complexity" evidence="1">
    <location>
        <begin position="72"/>
        <end position="83"/>
    </location>
</feature>